<dbReference type="PANTHER" id="PTHR43861">
    <property type="entry name" value="TRANS-ACONITATE 2-METHYLTRANSFERASE-RELATED"/>
    <property type="match status" value="1"/>
</dbReference>
<dbReference type="EMBL" id="JBHSIV010000021">
    <property type="protein sequence ID" value="MFC5064249.1"/>
    <property type="molecule type" value="Genomic_DNA"/>
</dbReference>
<accession>A0ABV9YQI6</accession>
<dbReference type="InterPro" id="IPR038576">
    <property type="entry name" value="Methyltransf_Zn-bd_dom_put_sf"/>
</dbReference>
<dbReference type="EC" id="2.1.1.-" evidence="3"/>
<gene>
    <name evidence="3" type="ORF">ACFPBZ_18645</name>
</gene>
<dbReference type="PANTHER" id="PTHR43861:SF5">
    <property type="entry name" value="BLL5978 PROTEIN"/>
    <property type="match status" value="1"/>
</dbReference>
<feature type="domain" description="C-methyltransferase" evidence="2">
    <location>
        <begin position="249"/>
        <end position="406"/>
    </location>
</feature>
<dbReference type="Gene3D" id="6.20.50.110">
    <property type="entry name" value="Methyltransferase, zinc-binding domain"/>
    <property type="match status" value="1"/>
</dbReference>
<dbReference type="InterPro" id="IPR013630">
    <property type="entry name" value="Methyltransf_Zn-bd_dom_put"/>
</dbReference>
<dbReference type="Pfam" id="PF08484">
    <property type="entry name" value="Methyltransf_14"/>
    <property type="match status" value="1"/>
</dbReference>
<name>A0ABV9YQI6_9PSEU</name>
<dbReference type="Pfam" id="PF13489">
    <property type="entry name" value="Methyltransf_23"/>
    <property type="match status" value="1"/>
</dbReference>
<dbReference type="GO" id="GO:0008168">
    <property type="term" value="F:methyltransferase activity"/>
    <property type="evidence" value="ECO:0007669"/>
    <property type="project" value="UniProtKB-KW"/>
</dbReference>
<comment type="caution">
    <text evidence="3">The sequence shown here is derived from an EMBL/GenBank/DDBJ whole genome shotgun (WGS) entry which is preliminary data.</text>
</comment>
<dbReference type="Gene3D" id="3.40.50.150">
    <property type="entry name" value="Vaccinia Virus protein VP39"/>
    <property type="match status" value="1"/>
</dbReference>
<dbReference type="Proteomes" id="UP001595947">
    <property type="component" value="Unassembled WGS sequence"/>
</dbReference>
<sequence length="412" mass="45322">MSTSTGRLTFCQTCEDVEVTEFLSLGMQPAFRFPVDAQEAETEKLWPLDLGVCTRCGLVQAMEPVSERILFADDYHHLAGLTAGYRGHLRELADELAALHTGEPRRGSVVEIGSNDGSLLDELGERGFDVLGVDPCGSESPGGSPVVKDYFSSQVAKEVLVTEGPADVVVTLNAFAHVTDLHDVLDGVCTILDDRGMFVSESHYLVDLLQGLQYDFAYHEHSRYYSVTAMQAAFELHGLEVFRVDHIDTHGGSIRVFAGHAGVHEIERSVTDLRSLEDSLHLTDRAVYDAFARRVEDHRDELRRVIAQITADGSRIAAASAPGRGITVLNYCSLGPDDLEYVAEISPLKIGRLLPGTHVPVVDQEEVLCGPDQPEYALLLSWHIADEVISRLRTEGFRGRFVVPLPEVRIVD</sequence>
<dbReference type="InterPro" id="IPR029063">
    <property type="entry name" value="SAM-dependent_MTases_sf"/>
</dbReference>
<evidence type="ECO:0000259" key="2">
    <source>
        <dbReference type="Pfam" id="PF08484"/>
    </source>
</evidence>
<feature type="domain" description="Methyltransferase putative zinc binding" evidence="1">
    <location>
        <begin position="11"/>
        <end position="71"/>
    </location>
</feature>
<keyword evidence="4" id="KW-1185">Reference proteome</keyword>
<dbReference type="Pfam" id="PF08421">
    <property type="entry name" value="Methyltransf_13"/>
    <property type="match status" value="1"/>
</dbReference>
<keyword evidence="3" id="KW-0808">Transferase</keyword>
<evidence type="ECO:0000313" key="4">
    <source>
        <dbReference type="Proteomes" id="UP001595947"/>
    </source>
</evidence>
<dbReference type="SUPFAM" id="SSF53335">
    <property type="entry name" value="S-adenosyl-L-methionine-dependent methyltransferases"/>
    <property type="match status" value="1"/>
</dbReference>
<protein>
    <submittedName>
        <fullName evidence="3">Class I SAM-dependent methyltransferase</fullName>
        <ecNumber evidence="3">2.1.1.-</ecNumber>
    </submittedName>
</protein>
<dbReference type="GO" id="GO:0032259">
    <property type="term" value="P:methylation"/>
    <property type="evidence" value="ECO:0007669"/>
    <property type="project" value="UniProtKB-KW"/>
</dbReference>
<dbReference type="Gene3D" id="6.10.250.3100">
    <property type="match status" value="1"/>
</dbReference>
<evidence type="ECO:0000259" key="1">
    <source>
        <dbReference type="Pfam" id="PF08421"/>
    </source>
</evidence>
<dbReference type="InterPro" id="IPR013691">
    <property type="entry name" value="MeTrfase_14"/>
</dbReference>
<dbReference type="Gene3D" id="3.40.50.720">
    <property type="entry name" value="NAD(P)-binding Rossmann-like Domain"/>
    <property type="match status" value="1"/>
</dbReference>
<dbReference type="RefSeq" id="WP_378037597.1">
    <property type="nucleotide sequence ID" value="NZ_JBHSIV010000021.1"/>
</dbReference>
<keyword evidence="3" id="KW-0489">Methyltransferase</keyword>
<reference evidence="4" key="1">
    <citation type="journal article" date="2019" name="Int. J. Syst. Evol. Microbiol.">
        <title>The Global Catalogue of Microorganisms (GCM) 10K type strain sequencing project: providing services to taxonomists for standard genome sequencing and annotation.</title>
        <authorList>
            <consortium name="The Broad Institute Genomics Platform"/>
            <consortium name="The Broad Institute Genome Sequencing Center for Infectious Disease"/>
            <person name="Wu L."/>
            <person name="Ma J."/>
        </authorList>
    </citation>
    <scope>NUCLEOTIDE SEQUENCE [LARGE SCALE GENOMIC DNA]</scope>
    <source>
        <strain evidence="4">CGMCC 4.7093</strain>
    </source>
</reference>
<proteinExistence type="predicted"/>
<organism evidence="3 4">
    <name type="scientific">Actinomycetospora atypica</name>
    <dbReference type="NCBI Taxonomy" id="1290095"/>
    <lineage>
        <taxon>Bacteria</taxon>
        <taxon>Bacillati</taxon>
        <taxon>Actinomycetota</taxon>
        <taxon>Actinomycetes</taxon>
        <taxon>Pseudonocardiales</taxon>
        <taxon>Pseudonocardiaceae</taxon>
        <taxon>Actinomycetospora</taxon>
    </lineage>
</organism>
<evidence type="ECO:0000313" key="3">
    <source>
        <dbReference type="EMBL" id="MFC5064249.1"/>
    </source>
</evidence>